<keyword evidence="2" id="KW-1185">Reference proteome</keyword>
<comment type="caution">
    <text evidence="1">The sequence shown here is derived from an EMBL/GenBank/DDBJ whole genome shotgun (WGS) entry which is preliminary data.</text>
</comment>
<evidence type="ECO:0000313" key="1">
    <source>
        <dbReference type="EMBL" id="GAA2484217.1"/>
    </source>
</evidence>
<sequence>MDTLADLFAFPPINRLHHDRTRRIHAVIRPRVLRSQSDIGPAADYCLAHHSLEGAEAAAHAEDTATFDWYTTHLDVGAVTNSTPTSVGRRVVVAPEPAGLPRSAISETPYYVLGPGTQSAPPCLGDLAADAYETAAEAGFGELLAAHAVVLCLLRSKKLGDTLDSWTISRLPGTVFMDHVGDPVVLARDLIHEAGHNWLNDALTATGCKLDDDAQFHSPWKQAMRPAFGFLHACWAFPLTMLFTVQALEDSTGDLHRFLAAYLDQQRSFLVSTPADHTRALELISDDGLRARLAAAYEQALAL</sequence>
<accession>A0ABN3LK33</accession>
<dbReference type="EMBL" id="BAAATA010000009">
    <property type="protein sequence ID" value="GAA2484217.1"/>
    <property type="molecule type" value="Genomic_DNA"/>
</dbReference>
<evidence type="ECO:0008006" key="3">
    <source>
        <dbReference type="Google" id="ProtNLM"/>
    </source>
</evidence>
<dbReference type="NCBIfam" id="TIGR04267">
    <property type="entry name" value="mod_HExxH"/>
    <property type="match status" value="1"/>
</dbReference>
<proteinExistence type="predicted"/>
<organism evidence="1 2">
    <name type="scientific">Streptomyces thermolineatus</name>
    <dbReference type="NCBI Taxonomy" id="44033"/>
    <lineage>
        <taxon>Bacteria</taxon>
        <taxon>Bacillati</taxon>
        <taxon>Actinomycetota</taxon>
        <taxon>Actinomycetes</taxon>
        <taxon>Kitasatosporales</taxon>
        <taxon>Streptomycetaceae</taxon>
        <taxon>Streptomyces</taxon>
    </lineage>
</organism>
<evidence type="ECO:0000313" key="2">
    <source>
        <dbReference type="Proteomes" id="UP001501358"/>
    </source>
</evidence>
<reference evidence="1 2" key="1">
    <citation type="journal article" date="2019" name="Int. J. Syst. Evol. Microbiol.">
        <title>The Global Catalogue of Microorganisms (GCM) 10K type strain sequencing project: providing services to taxonomists for standard genome sequencing and annotation.</title>
        <authorList>
            <consortium name="The Broad Institute Genomics Platform"/>
            <consortium name="The Broad Institute Genome Sequencing Center for Infectious Disease"/>
            <person name="Wu L."/>
            <person name="Ma J."/>
        </authorList>
    </citation>
    <scope>NUCLEOTIDE SEQUENCE [LARGE SCALE GENOMIC DNA]</scope>
    <source>
        <strain evidence="1 2">JCM 6307</strain>
    </source>
</reference>
<dbReference type="InterPro" id="IPR026337">
    <property type="entry name" value="AKG_HExxH"/>
</dbReference>
<dbReference type="RefSeq" id="WP_344382852.1">
    <property type="nucleotide sequence ID" value="NZ_BAAATA010000009.1"/>
</dbReference>
<protein>
    <recommendedName>
        <fullName evidence="3">HEXXH motif domain-containing protein</fullName>
    </recommendedName>
</protein>
<dbReference type="Proteomes" id="UP001501358">
    <property type="component" value="Unassembled WGS sequence"/>
</dbReference>
<gene>
    <name evidence="1" type="ORF">GCM10010406_20610</name>
</gene>
<name>A0ABN3LK33_9ACTN</name>